<evidence type="ECO:0000256" key="1">
    <source>
        <dbReference type="ARBA" id="ARBA00022703"/>
    </source>
</evidence>
<name>A0ABN8PVY0_9CNID</name>
<dbReference type="InterPro" id="IPR015121">
    <property type="entry name" value="DNA_fragmentation_mid_dom"/>
</dbReference>
<proteinExistence type="predicted"/>
<dbReference type="SMART" id="SM00266">
    <property type="entry name" value="CAD"/>
    <property type="match status" value="1"/>
</dbReference>
<dbReference type="CDD" id="cd01615">
    <property type="entry name" value="CIDE_N"/>
    <property type="match status" value="1"/>
</dbReference>
<dbReference type="SUPFAM" id="SSF81783">
    <property type="entry name" value="C-terminal domain of DFF45/ICAD (DFF-C domain)"/>
    <property type="match status" value="1"/>
</dbReference>
<evidence type="ECO:0000256" key="3">
    <source>
        <dbReference type="SAM" id="MobiDB-lite"/>
    </source>
</evidence>
<evidence type="ECO:0000256" key="2">
    <source>
        <dbReference type="PROSITE-ProRule" id="PRU00447"/>
    </source>
</evidence>
<evidence type="ECO:0000313" key="6">
    <source>
        <dbReference type="Proteomes" id="UP001159427"/>
    </source>
</evidence>
<sequence>MEEIRRRPFKVCNSDRTRTIGMVLQSLEELKDRAGNKFGLTPTTCRVFLEKDGTEIDNEEYFSFLDDQTKLMVVNDGEEWMAGSQSKLLKINPIYLKTPYFAKHLFAKQELITRAVTRARLHGQDFATGKNFSFNQCHTKSSAFFSRESYFIKAIENFFPLALYLYLYFCLTGPSFSQGSIAASLERNESLEFDRTDAGDTDSISSDLLTRITTDPAFFISFSDDNLQDVINFDPEQFATALDKSLAVAKHKQEACQQELDRRTQFKEATQLLKLLDRAQQNQGAENETPVGAKRQRTTPE</sequence>
<gene>
    <name evidence="5" type="ORF">PEVE_00000458</name>
</gene>
<dbReference type="EMBL" id="CALNXI010001014">
    <property type="protein sequence ID" value="CAH3151551.1"/>
    <property type="molecule type" value="Genomic_DNA"/>
</dbReference>
<keyword evidence="1 2" id="KW-0053">Apoptosis</keyword>
<dbReference type="InterPro" id="IPR003508">
    <property type="entry name" value="CIDE-N_dom"/>
</dbReference>
<reference evidence="5 6" key="1">
    <citation type="submission" date="2022-05" db="EMBL/GenBank/DDBJ databases">
        <authorList>
            <consortium name="Genoscope - CEA"/>
            <person name="William W."/>
        </authorList>
    </citation>
    <scope>NUCLEOTIDE SEQUENCE [LARGE SCALE GENOMIC DNA]</scope>
</reference>
<evidence type="ECO:0000259" key="4">
    <source>
        <dbReference type="PROSITE" id="PS51135"/>
    </source>
</evidence>
<comment type="caution">
    <text evidence="5">The sequence shown here is derived from an EMBL/GenBank/DDBJ whole genome shotgun (WGS) entry which is preliminary data.</text>
</comment>
<protein>
    <recommendedName>
        <fullName evidence="4">CIDE-N domain-containing protein</fullName>
    </recommendedName>
</protein>
<keyword evidence="6" id="KW-1185">Reference proteome</keyword>
<dbReference type="Gene3D" id="3.10.20.10">
    <property type="match status" value="1"/>
</dbReference>
<dbReference type="SUPFAM" id="SSF54277">
    <property type="entry name" value="CAD &amp; PB1 domains"/>
    <property type="match status" value="1"/>
</dbReference>
<feature type="domain" description="CIDE-N" evidence="4">
    <location>
        <begin position="5"/>
        <end position="82"/>
    </location>
</feature>
<dbReference type="PANTHER" id="PTHR12306">
    <property type="entry name" value="CELL DEATH ACTIVATOR CIDE"/>
    <property type="match status" value="1"/>
</dbReference>
<dbReference type="InterPro" id="IPR027296">
    <property type="entry name" value="DFF-C"/>
</dbReference>
<accession>A0ABN8PVY0</accession>
<dbReference type="Gene3D" id="1.10.1490.10">
    <property type="entry name" value="C-terminal domain of DFF45/ICAD (DFF-C domain)"/>
    <property type="match status" value="1"/>
</dbReference>
<dbReference type="Proteomes" id="UP001159427">
    <property type="component" value="Unassembled WGS sequence"/>
</dbReference>
<dbReference type="PANTHER" id="PTHR12306:SF15">
    <property type="entry name" value="DNAATION FACTOR-RELATED PROTEIN 1, ISOFORM B-RELATED"/>
    <property type="match status" value="1"/>
</dbReference>
<dbReference type="PROSITE" id="PS51135">
    <property type="entry name" value="CIDE_N"/>
    <property type="match status" value="1"/>
</dbReference>
<dbReference type="Pfam" id="PF09033">
    <property type="entry name" value="DFF-C"/>
    <property type="match status" value="1"/>
</dbReference>
<evidence type="ECO:0000313" key="5">
    <source>
        <dbReference type="EMBL" id="CAH3151551.1"/>
    </source>
</evidence>
<organism evidence="5 6">
    <name type="scientific">Porites evermanni</name>
    <dbReference type="NCBI Taxonomy" id="104178"/>
    <lineage>
        <taxon>Eukaryota</taxon>
        <taxon>Metazoa</taxon>
        <taxon>Cnidaria</taxon>
        <taxon>Anthozoa</taxon>
        <taxon>Hexacorallia</taxon>
        <taxon>Scleractinia</taxon>
        <taxon>Fungiina</taxon>
        <taxon>Poritidae</taxon>
        <taxon>Porites</taxon>
    </lineage>
</organism>
<dbReference type="Pfam" id="PF02017">
    <property type="entry name" value="CIDE-N"/>
    <property type="match status" value="1"/>
</dbReference>
<feature type="region of interest" description="Disordered" evidence="3">
    <location>
        <begin position="277"/>
        <end position="301"/>
    </location>
</feature>